<gene>
    <name evidence="2" type="ORF">SEV965_LOCUS33019</name>
</gene>
<evidence type="ECO:0000256" key="1">
    <source>
        <dbReference type="SAM" id="MobiDB-lite"/>
    </source>
</evidence>
<reference evidence="2" key="1">
    <citation type="submission" date="2021-02" db="EMBL/GenBank/DDBJ databases">
        <authorList>
            <person name="Nowell W R."/>
        </authorList>
    </citation>
    <scope>NUCLEOTIDE SEQUENCE</scope>
</reference>
<dbReference type="Proteomes" id="UP000663889">
    <property type="component" value="Unassembled WGS sequence"/>
</dbReference>
<comment type="caution">
    <text evidence="2">The sequence shown here is derived from an EMBL/GenBank/DDBJ whole genome shotgun (WGS) entry which is preliminary data.</text>
</comment>
<dbReference type="EMBL" id="CAJNOU010004318">
    <property type="protein sequence ID" value="CAF1436579.1"/>
    <property type="molecule type" value="Genomic_DNA"/>
</dbReference>
<protein>
    <submittedName>
        <fullName evidence="2">Uncharacterized protein</fullName>
    </submittedName>
</protein>
<name>A0A815NXT4_9BILA</name>
<organism evidence="2 3">
    <name type="scientific">Rotaria sordida</name>
    <dbReference type="NCBI Taxonomy" id="392033"/>
    <lineage>
        <taxon>Eukaryota</taxon>
        <taxon>Metazoa</taxon>
        <taxon>Spiralia</taxon>
        <taxon>Gnathifera</taxon>
        <taxon>Rotifera</taxon>
        <taxon>Eurotatoria</taxon>
        <taxon>Bdelloidea</taxon>
        <taxon>Philodinida</taxon>
        <taxon>Philodinidae</taxon>
        <taxon>Rotaria</taxon>
    </lineage>
</organism>
<sequence length="208" mass="22494">PVPPRSVVIECLPSLPAKPRDIIIERWLPYKSLGQRRTIIQRAGPPIVYPEPRHTIIIYGSAESRIVRKFEKLGVVQENPADYIARYGASLVDAVTLVQLARNAGVTEDISVPTSSSSIYTSMRGNTVDFDRSNETSTPGFTLSGETSREGIQQTGGTRVTNVSNANYSSSTSNLLRDSALAASDTVIQSGGYGGDASYIVTDTNRNE</sequence>
<proteinExistence type="predicted"/>
<evidence type="ECO:0000313" key="3">
    <source>
        <dbReference type="Proteomes" id="UP000663889"/>
    </source>
</evidence>
<feature type="compositionally biased region" description="Polar residues" evidence="1">
    <location>
        <begin position="135"/>
        <end position="150"/>
    </location>
</feature>
<evidence type="ECO:0000313" key="2">
    <source>
        <dbReference type="EMBL" id="CAF1436579.1"/>
    </source>
</evidence>
<accession>A0A815NXT4</accession>
<feature type="region of interest" description="Disordered" evidence="1">
    <location>
        <begin position="130"/>
        <end position="150"/>
    </location>
</feature>
<feature type="non-terminal residue" evidence="2">
    <location>
        <position position="1"/>
    </location>
</feature>
<dbReference type="AlphaFoldDB" id="A0A815NXT4"/>